<dbReference type="GO" id="GO:0003755">
    <property type="term" value="F:peptidyl-prolyl cis-trans isomerase activity"/>
    <property type="evidence" value="ECO:0007669"/>
    <property type="project" value="InterPro"/>
</dbReference>
<accession>A0A0F9V0Q8</accession>
<dbReference type="AlphaFoldDB" id="A0A0F9V0Q8"/>
<evidence type="ECO:0000259" key="12">
    <source>
        <dbReference type="PROSITE" id="PS50198"/>
    </source>
</evidence>
<dbReference type="Gene3D" id="3.10.50.40">
    <property type="match status" value="1"/>
</dbReference>
<keyword evidence="6 11" id="KW-0472">Membrane</keyword>
<dbReference type="SUPFAM" id="SSF54534">
    <property type="entry name" value="FKBP-like"/>
    <property type="match status" value="1"/>
</dbReference>
<dbReference type="InterPro" id="IPR046357">
    <property type="entry name" value="PPIase_dom_sf"/>
</dbReference>
<comment type="caution">
    <text evidence="13">The sequence shown here is derived from an EMBL/GenBank/DDBJ whole genome shotgun (WGS) entry which is preliminary data.</text>
</comment>
<keyword evidence="5 11" id="KW-1133">Transmembrane helix</keyword>
<dbReference type="Pfam" id="PF00639">
    <property type="entry name" value="Rotamase"/>
    <property type="match status" value="1"/>
</dbReference>
<reference evidence="13" key="1">
    <citation type="journal article" date="2015" name="Nature">
        <title>Complex archaea that bridge the gap between prokaryotes and eukaryotes.</title>
        <authorList>
            <person name="Spang A."/>
            <person name="Saw J.H."/>
            <person name="Jorgensen S.L."/>
            <person name="Zaremba-Niedzwiedzka K."/>
            <person name="Martijn J."/>
            <person name="Lind A.E."/>
            <person name="van Eijk R."/>
            <person name="Schleper C."/>
            <person name="Guy L."/>
            <person name="Ettema T.J."/>
        </authorList>
    </citation>
    <scope>NUCLEOTIDE SEQUENCE</scope>
</reference>
<evidence type="ECO:0000256" key="8">
    <source>
        <dbReference type="ARBA" id="ARBA00038408"/>
    </source>
</evidence>
<evidence type="ECO:0000256" key="7">
    <source>
        <dbReference type="ARBA" id="ARBA00023186"/>
    </source>
</evidence>
<dbReference type="EMBL" id="LAZR01000726">
    <property type="protein sequence ID" value="KKN59443.1"/>
    <property type="molecule type" value="Genomic_DNA"/>
</dbReference>
<evidence type="ECO:0000256" key="1">
    <source>
        <dbReference type="ARBA" id="ARBA00004382"/>
    </source>
</evidence>
<feature type="transmembrane region" description="Helical" evidence="11">
    <location>
        <begin position="12"/>
        <end position="30"/>
    </location>
</feature>
<dbReference type="PANTHER" id="PTHR47529">
    <property type="entry name" value="PEPTIDYL-PROLYL CIS-TRANS ISOMERASE D"/>
    <property type="match status" value="1"/>
</dbReference>
<dbReference type="PROSITE" id="PS01096">
    <property type="entry name" value="PPIC_PPIASE_1"/>
    <property type="match status" value="1"/>
</dbReference>
<keyword evidence="7" id="KW-0143">Chaperone</keyword>
<dbReference type="InterPro" id="IPR023058">
    <property type="entry name" value="PPIase_PpiC_CS"/>
</dbReference>
<dbReference type="PANTHER" id="PTHR47529:SF1">
    <property type="entry name" value="PERIPLASMIC CHAPERONE PPID"/>
    <property type="match status" value="1"/>
</dbReference>
<evidence type="ECO:0000256" key="9">
    <source>
        <dbReference type="ARBA" id="ARBA00040743"/>
    </source>
</evidence>
<evidence type="ECO:0000256" key="4">
    <source>
        <dbReference type="ARBA" id="ARBA00022692"/>
    </source>
</evidence>
<dbReference type="PROSITE" id="PS50198">
    <property type="entry name" value="PPIC_PPIASE_2"/>
    <property type="match status" value="1"/>
</dbReference>
<organism evidence="13">
    <name type="scientific">marine sediment metagenome</name>
    <dbReference type="NCBI Taxonomy" id="412755"/>
    <lineage>
        <taxon>unclassified sequences</taxon>
        <taxon>metagenomes</taxon>
        <taxon>ecological metagenomes</taxon>
    </lineage>
</organism>
<dbReference type="InterPro" id="IPR027304">
    <property type="entry name" value="Trigger_fact/SurA_dom_sf"/>
</dbReference>
<evidence type="ECO:0000256" key="10">
    <source>
        <dbReference type="ARBA" id="ARBA00042775"/>
    </source>
</evidence>
<dbReference type="InterPro" id="IPR052029">
    <property type="entry name" value="PpiD_chaperone"/>
</dbReference>
<evidence type="ECO:0000313" key="13">
    <source>
        <dbReference type="EMBL" id="KKN59443.1"/>
    </source>
</evidence>
<evidence type="ECO:0000256" key="6">
    <source>
        <dbReference type="ARBA" id="ARBA00023136"/>
    </source>
</evidence>
<evidence type="ECO:0000256" key="3">
    <source>
        <dbReference type="ARBA" id="ARBA00022519"/>
    </source>
</evidence>
<proteinExistence type="inferred from homology"/>
<dbReference type="Gene3D" id="1.10.4030.10">
    <property type="entry name" value="Porin chaperone SurA, peptide-binding domain"/>
    <property type="match status" value="1"/>
</dbReference>
<keyword evidence="2" id="KW-1003">Cell membrane</keyword>
<keyword evidence="3" id="KW-0997">Cell inner membrane</keyword>
<dbReference type="GO" id="GO:0005886">
    <property type="term" value="C:plasma membrane"/>
    <property type="evidence" value="ECO:0007669"/>
    <property type="project" value="UniProtKB-SubCell"/>
</dbReference>
<comment type="subcellular location">
    <subcellularLocation>
        <location evidence="1">Cell inner membrane</location>
        <topology evidence="1">Single-pass type II membrane protein</topology>
        <orientation evidence="1">Periplasmic side</orientation>
    </subcellularLocation>
</comment>
<dbReference type="SUPFAM" id="SSF109998">
    <property type="entry name" value="Triger factor/SurA peptide-binding domain-like"/>
    <property type="match status" value="1"/>
</dbReference>
<sequence length="628" mass="69381">MLHFIRERAQGWVAWFIVGLISIPFALWGVNSYLTGPSDVLVAKVNGEAIQQVEYQKALQQYRDRMRNMMGENFDPAMFEGLAIKQSVLEGLVEQKLLILAGHDLGQRVTDQTLFKIIKSTAAFQKDGQFDHDVYSMALARVGLNPAQYEAQLRTDVLTQELAENTQGSVIVSDHELDTILRLENQTREIAYGVVAAKDQMEQITVTDDAVRAYYNDHLADYMAPEQMVVDYVELSVDNLSKNIPVDEQSLKAFYDKNKDQFIAPEQRQASHILIEGDDAKAKATLASLQQRLKQGEDFSALAKELSQDTGSAEEGGDLGLFQRGVMEPAFEEAVFSMKNVGDVSEPIKTEFGSHLIKLTAIQAAKGKSFAEARDQIEALYRQHKAEDLFFEQAEKLANLSYENPDNLDVVAEELSLEIQTSPAFMRDGNTVGIATNQKVASVAFSEDVLANNLNSAVIELSKSDLLVLHKNKHTVASQLPYESVAPAIKEQLSYAAARDKAHEMGEQILAKVKSGTSADSLFASNEWHASQSYTRMSKELSSEVLERAFAVAKPSSNASFIGFTASNGNYVVVNVISAKDGVAADAAQEERDGLQSHLVRTYGTSELQALIDSLKENADIKLYKENL</sequence>
<name>A0A0F9V0Q8_9ZZZZ</name>
<keyword evidence="4 11" id="KW-0812">Transmembrane</keyword>
<protein>
    <recommendedName>
        <fullName evidence="9">Periplasmic chaperone PpiD</fullName>
    </recommendedName>
    <alternativeName>
        <fullName evidence="10">Periplasmic folding chaperone</fullName>
    </alternativeName>
</protein>
<evidence type="ECO:0000256" key="5">
    <source>
        <dbReference type="ARBA" id="ARBA00022989"/>
    </source>
</evidence>
<comment type="similarity">
    <text evidence="8">Belongs to the PpiD chaperone family.</text>
</comment>
<gene>
    <name evidence="13" type="ORF">LCGC14_0542200</name>
</gene>
<evidence type="ECO:0000256" key="2">
    <source>
        <dbReference type="ARBA" id="ARBA00022475"/>
    </source>
</evidence>
<evidence type="ECO:0000256" key="11">
    <source>
        <dbReference type="SAM" id="Phobius"/>
    </source>
</evidence>
<dbReference type="InterPro" id="IPR000297">
    <property type="entry name" value="PPIase_PpiC"/>
</dbReference>
<dbReference type="Pfam" id="PF13624">
    <property type="entry name" value="SurA_N_3"/>
    <property type="match status" value="1"/>
</dbReference>
<feature type="domain" description="PpiC" evidence="12">
    <location>
        <begin position="265"/>
        <end position="361"/>
    </location>
</feature>